<organism evidence="1 2">
    <name type="scientific">Pangasius djambal</name>
    <dbReference type="NCBI Taxonomy" id="1691987"/>
    <lineage>
        <taxon>Eukaryota</taxon>
        <taxon>Metazoa</taxon>
        <taxon>Chordata</taxon>
        <taxon>Craniata</taxon>
        <taxon>Vertebrata</taxon>
        <taxon>Euteleostomi</taxon>
        <taxon>Actinopterygii</taxon>
        <taxon>Neopterygii</taxon>
        <taxon>Teleostei</taxon>
        <taxon>Ostariophysi</taxon>
        <taxon>Siluriformes</taxon>
        <taxon>Pangasiidae</taxon>
        <taxon>Pangasius</taxon>
    </lineage>
</organism>
<comment type="caution">
    <text evidence="1">The sequence shown here is derived from an EMBL/GenBank/DDBJ whole genome shotgun (WGS) entry which is preliminary data.</text>
</comment>
<evidence type="ECO:0000313" key="2">
    <source>
        <dbReference type="Proteomes" id="UP000830395"/>
    </source>
</evidence>
<dbReference type="EMBL" id="CM040989">
    <property type="protein sequence ID" value="MCJ8741172.1"/>
    <property type="molecule type" value="Genomic_DNA"/>
</dbReference>
<sequence length="225" mass="24866">MTCSCYLVTNRVHFTSLGVEGAVPEKVIKENEDASLSCGGVSSATVFWLRLKENGQGFEYVATFSKSKNSGKTPDSTKFHVSEKSLAITRFEKQKDSGTYSCVSINNNELQFSGITKLRGETVPTTIKPKIPTTRIQTAAITTKPEVTCGRNSKGTKSEKLDVLLGCELHIFIPLAAGCGLLLLILVFTILYCNRVRTRRCPHHYKRQPRSRPAGHKTLPNPPDY</sequence>
<reference evidence="1" key="1">
    <citation type="submission" date="2020-02" db="EMBL/GenBank/DDBJ databases">
        <title>Genome sequencing of the panga catfish, Pangasius djambal.</title>
        <authorList>
            <person name="Wen M."/>
            <person name="Zahm M."/>
            <person name="Roques C."/>
            <person name="Cabau C."/>
            <person name="Klopp C."/>
            <person name="Donnadieu C."/>
            <person name="Jouanno E."/>
            <person name="Avarre J.-C."/>
            <person name="Campet M."/>
            <person name="Ha T."/>
            <person name="Dugue R."/>
            <person name="Lampietro C."/>
            <person name="Louis A."/>
            <person name="Herpin A."/>
            <person name="Echchiki A."/>
            <person name="Berthelot C."/>
            <person name="Parey E."/>
            <person name="Roest-Crollius H."/>
            <person name="Braasch I."/>
            <person name="Postlethwait J.H."/>
            <person name="Bobe J."/>
            <person name="Montfort J."/>
            <person name="Bouchez O."/>
            <person name="Begum T."/>
            <person name="Schartl M."/>
            <person name="Gustiano R."/>
            <person name="Guiguen Y."/>
        </authorList>
    </citation>
    <scope>NUCLEOTIDE SEQUENCE</scope>
    <source>
        <strain evidence="1">Pdj_M5554</strain>
    </source>
</reference>
<proteinExistence type="predicted"/>
<gene>
    <name evidence="1" type="ORF">PDJAM_G00067670</name>
</gene>
<evidence type="ECO:0000313" key="1">
    <source>
        <dbReference type="EMBL" id="MCJ8741172.1"/>
    </source>
</evidence>
<keyword evidence="2" id="KW-1185">Reference proteome</keyword>
<accession>A0ACC5Z0R1</accession>
<name>A0ACC5Z0R1_9TELE</name>
<protein>
    <submittedName>
        <fullName evidence="1">Uncharacterized protein</fullName>
    </submittedName>
</protein>
<dbReference type="Proteomes" id="UP000830395">
    <property type="component" value="Chromosome 15"/>
</dbReference>